<proteinExistence type="predicted"/>
<comment type="caution">
    <text evidence="3">The sequence shown here is derived from an EMBL/GenBank/DDBJ whole genome shotgun (WGS) entry which is preliminary data.</text>
</comment>
<dbReference type="RefSeq" id="WP_267534485.1">
    <property type="nucleotide sequence ID" value="NZ_JAPNKA010000001.1"/>
</dbReference>
<evidence type="ECO:0000256" key="2">
    <source>
        <dbReference type="SAM" id="Phobius"/>
    </source>
</evidence>
<organism evidence="3 4">
    <name type="scientific">Archangium lansingense</name>
    <dbReference type="NCBI Taxonomy" id="2995310"/>
    <lineage>
        <taxon>Bacteria</taxon>
        <taxon>Pseudomonadati</taxon>
        <taxon>Myxococcota</taxon>
        <taxon>Myxococcia</taxon>
        <taxon>Myxococcales</taxon>
        <taxon>Cystobacterineae</taxon>
        <taxon>Archangiaceae</taxon>
        <taxon>Archangium</taxon>
    </lineage>
</organism>
<evidence type="ECO:0000313" key="4">
    <source>
        <dbReference type="Proteomes" id="UP001207654"/>
    </source>
</evidence>
<gene>
    <name evidence="3" type="ORF">OV287_13780</name>
</gene>
<accession>A0ABT4A1N5</accession>
<feature type="compositionally biased region" description="Basic and acidic residues" evidence="1">
    <location>
        <begin position="216"/>
        <end position="236"/>
    </location>
</feature>
<dbReference type="SUPFAM" id="SSF74653">
    <property type="entry name" value="TolA/TonB C-terminal domain"/>
    <property type="match status" value="1"/>
</dbReference>
<feature type="compositionally biased region" description="Low complexity" evidence="1">
    <location>
        <begin position="205"/>
        <end position="215"/>
    </location>
</feature>
<keyword evidence="2" id="KW-1133">Transmembrane helix</keyword>
<keyword evidence="2" id="KW-0472">Membrane</keyword>
<reference evidence="3 4" key="1">
    <citation type="submission" date="2022-11" db="EMBL/GenBank/DDBJ databases">
        <title>Minimal conservation of predation-associated metabolite biosynthetic gene clusters underscores biosynthetic potential of Myxococcota including descriptions for ten novel species: Archangium lansinium sp. nov., Myxococcus landrumus sp. nov., Nannocystis bai.</title>
        <authorList>
            <person name="Ahearne A."/>
            <person name="Stevens C."/>
            <person name="Phillips K."/>
        </authorList>
    </citation>
    <scope>NUCLEOTIDE SEQUENCE [LARGE SCALE GENOMIC DNA]</scope>
    <source>
        <strain evidence="3 4">MIWBW</strain>
    </source>
</reference>
<dbReference type="EMBL" id="JAPNKA010000001">
    <property type="protein sequence ID" value="MCY1075555.1"/>
    <property type="molecule type" value="Genomic_DNA"/>
</dbReference>
<evidence type="ECO:0000256" key="1">
    <source>
        <dbReference type="SAM" id="MobiDB-lite"/>
    </source>
</evidence>
<keyword evidence="2" id="KW-0812">Transmembrane</keyword>
<name>A0ABT4A1N5_9BACT</name>
<keyword evidence="4" id="KW-1185">Reference proteome</keyword>
<protein>
    <submittedName>
        <fullName evidence="3">AgmX/PglI C-terminal domain-containing protein</fullName>
    </submittedName>
</protein>
<evidence type="ECO:0000313" key="3">
    <source>
        <dbReference type="EMBL" id="MCY1075555.1"/>
    </source>
</evidence>
<feature type="transmembrane region" description="Helical" evidence="2">
    <location>
        <begin position="152"/>
        <end position="173"/>
    </location>
</feature>
<dbReference type="Proteomes" id="UP001207654">
    <property type="component" value="Unassembled WGS sequence"/>
</dbReference>
<dbReference type="NCBIfam" id="NF033768">
    <property type="entry name" value="myxo_SS_tail"/>
    <property type="match status" value="1"/>
</dbReference>
<feature type="region of interest" description="Disordered" evidence="1">
    <location>
        <begin position="197"/>
        <end position="252"/>
    </location>
</feature>
<dbReference type="InterPro" id="IPR049806">
    <property type="entry name" value="MasK-like_C"/>
</dbReference>
<sequence length="454" mass="48404">MASPQPQSRILRIGLLQDGRILEERHLRKPGDFTVGQDPKCSLVLPLPELPASFPVFEFRAGQYNLVFNDDMQGRVNLGSSDVDFHTLRTQSMAMERGDQYVLPLQESARGVVELDEDLRLFFQFIQPTAETDRPQLPPDLQGGSWRTMDRMFFGILAASLLLHFSGAALIIASEPPPEPELELDQLDDRFARVLMPPKQEEPKQQAADTAQAAADTEKDKPKESDSDKKPSEDTASKPASPQEAAARRAEVAKKVSGKGLLKILGSSGGGGGGAFSDVLGGSTGGGDIAEALAGAGGVGIATEASVGANGPRGGGTGKVAGIGDLGTSGGGKVDLGSKKEVEVSGRVTASTPEVESSDVDREALARYIKTRLKAIQGCYEKELKRNPSLKGKVMVRFNIMPSGRTGEIEIEENTLGNDAVASCIRTVVRGWVFPFKPDDEVPVAYPFVFTPAG</sequence>